<evidence type="ECO:0000313" key="3">
    <source>
        <dbReference type="Proteomes" id="UP000480185"/>
    </source>
</evidence>
<keyword evidence="2" id="KW-0808">Transferase</keyword>
<accession>A0A6G1X3J5</accession>
<feature type="domain" description="DUF7147" evidence="1">
    <location>
        <begin position="1"/>
        <end position="121"/>
    </location>
</feature>
<sequence>MIQRFIYLGEGYSDFYELLTLGSEMSHRVEHLIAFHTNEKENSKTSVAIVMKPTTTGDFQPIYMCKEGFTQTSKRFDLFKGLAEELDKKVIEITVQPSTHFGEQELYFQHLIGILRTNHFISPLK</sequence>
<reference evidence="2 3" key="1">
    <citation type="submission" date="2019-11" db="EMBL/GenBank/DDBJ databases">
        <authorList>
            <person name="Li J."/>
        </authorList>
    </citation>
    <scope>NUCLEOTIDE SEQUENCE [LARGE SCALE GENOMIC DNA]</scope>
    <source>
        <strain evidence="2 3">J4</strain>
    </source>
</reference>
<dbReference type="Pfam" id="PF23648">
    <property type="entry name" value="DUF7147"/>
    <property type="match status" value="1"/>
</dbReference>
<evidence type="ECO:0000259" key="1">
    <source>
        <dbReference type="Pfam" id="PF23648"/>
    </source>
</evidence>
<dbReference type="OrthoDB" id="2427086at2"/>
<dbReference type="EMBL" id="WJNH01000002">
    <property type="protein sequence ID" value="MRG85517.1"/>
    <property type="molecule type" value="Genomic_DNA"/>
</dbReference>
<keyword evidence="2" id="KW-0418">Kinase</keyword>
<protein>
    <submittedName>
        <fullName evidence="2">Methylthioribose kinase</fullName>
    </submittedName>
</protein>
<comment type="caution">
    <text evidence="2">The sequence shown here is derived from an EMBL/GenBank/DDBJ whole genome shotgun (WGS) entry which is preliminary data.</text>
</comment>
<keyword evidence="3" id="KW-1185">Reference proteome</keyword>
<evidence type="ECO:0000313" key="2">
    <source>
        <dbReference type="EMBL" id="MRG85517.1"/>
    </source>
</evidence>
<dbReference type="InterPro" id="IPR055571">
    <property type="entry name" value="DUF7147"/>
</dbReference>
<proteinExistence type="predicted"/>
<dbReference type="RefSeq" id="WP_153727457.1">
    <property type="nucleotide sequence ID" value="NZ_WJNH01000002.1"/>
</dbReference>
<dbReference type="AlphaFoldDB" id="A0A6G1X3J5"/>
<gene>
    <name evidence="2" type="ORF">GH754_04130</name>
</gene>
<organism evidence="2 3">
    <name type="scientific">Salinibacillus xinjiangensis</name>
    <dbReference type="NCBI Taxonomy" id="1229268"/>
    <lineage>
        <taxon>Bacteria</taxon>
        <taxon>Bacillati</taxon>
        <taxon>Bacillota</taxon>
        <taxon>Bacilli</taxon>
        <taxon>Bacillales</taxon>
        <taxon>Bacillaceae</taxon>
        <taxon>Salinibacillus</taxon>
    </lineage>
</organism>
<dbReference type="Proteomes" id="UP000480185">
    <property type="component" value="Unassembled WGS sequence"/>
</dbReference>
<name>A0A6G1X3J5_9BACI</name>
<dbReference type="GO" id="GO:0016301">
    <property type="term" value="F:kinase activity"/>
    <property type="evidence" value="ECO:0007669"/>
    <property type="project" value="UniProtKB-KW"/>
</dbReference>